<reference evidence="1 2" key="1">
    <citation type="submission" date="2017-04" db="EMBL/GenBank/DDBJ databases">
        <title>Novel microbial lineages endemic to geothermal iron-oxide mats fill important gaps in the evolutionary history of Archaea.</title>
        <authorList>
            <person name="Jay Z.J."/>
            <person name="Beam J.P."/>
            <person name="Dlakic M."/>
            <person name="Rusch D.B."/>
            <person name="Kozubal M.A."/>
            <person name="Inskeep W.P."/>
        </authorList>
    </citation>
    <scope>NUCLEOTIDE SEQUENCE [LARGE SCALE GENOMIC DNA]</scope>
    <source>
        <strain evidence="1">OSP_D</strain>
    </source>
</reference>
<dbReference type="AlphaFoldDB" id="A0A2R6A7G4"/>
<comment type="caution">
    <text evidence="1">The sequence shown here is derived from an EMBL/GenBank/DDBJ whole genome shotgun (WGS) entry which is preliminary data.</text>
</comment>
<gene>
    <name evidence="1" type="ORF">B9Q01_08500</name>
</gene>
<dbReference type="Proteomes" id="UP000240880">
    <property type="component" value="Unassembled WGS sequence"/>
</dbReference>
<sequence>MIPKNSDLRDFVFSIILCCLQIFMSRRSKHPFLINALTFGFVCPPLKLNTSNKKVYQFAEEAYK</sequence>
<accession>A0A2R6A7G4</accession>
<evidence type="ECO:0000313" key="1">
    <source>
        <dbReference type="EMBL" id="PSN82268.1"/>
    </source>
</evidence>
<organism evidence="1 2">
    <name type="scientific">Candidatus Marsarchaeota G1 archaeon OSP_D</name>
    <dbReference type="NCBI Taxonomy" id="1978155"/>
    <lineage>
        <taxon>Archaea</taxon>
        <taxon>Candidatus Marsarchaeota</taxon>
        <taxon>Candidatus Marsarchaeota group 1</taxon>
    </lineage>
</organism>
<protein>
    <submittedName>
        <fullName evidence="1">Uncharacterized protein</fullName>
    </submittedName>
</protein>
<proteinExistence type="predicted"/>
<evidence type="ECO:0000313" key="2">
    <source>
        <dbReference type="Proteomes" id="UP000240880"/>
    </source>
</evidence>
<name>A0A2R6A7G4_9ARCH</name>
<dbReference type="EMBL" id="NEXC01000086">
    <property type="protein sequence ID" value="PSN82268.1"/>
    <property type="molecule type" value="Genomic_DNA"/>
</dbReference>